<dbReference type="PANTHER" id="PTHR32179:SF3">
    <property type="entry name" value="NICOTINATE-NUCLEOTIDE PYROPHOSPHORYLASE [CARBOXYLATING]"/>
    <property type="match status" value="1"/>
</dbReference>
<dbReference type="SUPFAM" id="SSF54675">
    <property type="entry name" value="Nicotinate/Quinolinate PRTase N-terminal domain-like"/>
    <property type="match status" value="1"/>
</dbReference>
<evidence type="ECO:0000256" key="3">
    <source>
        <dbReference type="ARBA" id="ARBA00011944"/>
    </source>
</evidence>
<dbReference type="AlphaFoldDB" id="X1NTM4"/>
<evidence type="ECO:0000256" key="6">
    <source>
        <dbReference type="ARBA" id="ARBA00022679"/>
    </source>
</evidence>
<reference evidence="8" key="1">
    <citation type="journal article" date="2014" name="Front. Microbiol.">
        <title>High frequency of phylogenetically diverse reductive dehalogenase-homologous genes in deep subseafloor sedimentary metagenomes.</title>
        <authorList>
            <person name="Kawai M."/>
            <person name="Futagami T."/>
            <person name="Toyoda A."/>
            <person name="Takaki Y."/>
            <person name="Nishi S."/>
            <person name="Hori S."/>
            <person name="Arai W."/>
            <person name="Tsubouchi T."/>
            <person name="Morono Y."/>
            <person name="Uchiyama I."/>
            <person name="Ito T."/>
            <person name="Fujiyama A."/>
            <person name="Inagaki F."/>
            <person name="Takami H."/>
        </authorList>
    </citation>
    <scope>NUCLEOTIDE SEQUENCE</scope>
    <source>
        <strain evidence="8">Expedition CK06-06</strain>
    </source>
</reference>
<evidence type="ECO:0000259" key="7">
    <source>
        <dbReference type="Pfam" id="PF02749"/>
    </source>
</evidence>
<keyword evidence="4" id="KW-0662">Pyridine nucleotide biosynthesis</keyword>
<evidence type="ECO:0000256" key="4">
    <source>
        <dbReference type="ARBA" id="ARBA00022642"/>
    </source>
</evidence>
<dbReference type="Gene3D" id="3.90.1170.20">
    <property type="entry name" value="Quinolinate phosphoribosyl transferase, N-terminal domain"/>
    <property type="match status" value="1"/>
</dbReference>
<keyword evidence="6" id="KW-0808">Transferase</keyword>
<evidence type="ECO:0000256" key="5">
    <source>
        <dbReference type="ARBA" id="ARBA00022676"/>
    </source>
</evidence>
<feature type="domain" description="Quinolinate phosphoribosyl transferase N-terminal" evidence="7">
    <location>
        <begin position="24"/>
        <end position="109"/>
    </location>
</feature>
<comment type="caution">
    <text evidence="8">The sequence shown here is derived from an EMBL/GenBank/DDBJ whole genome shotgun (WGS) entry which is preliminary data.</text>
</comment>
<dbReference type="GO" id="GO:0009435">
    <property type="term" value="P:NAD+ biosynthetic process"/>
    <property type="evidence" value="ECO:0007669"/>
    <property type="project" value="TreeGrafter"/>
</dbReference>
<dbReference type="InterPro" id="IPR027277">
    <property type="entry name" value="NadC/ModD"/>
</dbReference>
<dbReference type="InterPro" id="IPR022412">
    <property type="entry name" value="Quinolinate_PRibosylTrfase_N"/>
</dbReference>
<feature type="non-terminal residue" evidence="8">
    <location>
        <position position="140"/>
    </location>
</feature>
<dbReference type="PANTHER" id="PTHR32179">
    <property type="entry name" value="NICOTINATE-NUCLEOTIDE PYROPHOSPHORYLASE [CARBOXYLATING]"/>
    <property type="match status" value="1"/>
</dbReference>
<dbReference type="EMBL" id="BARV01022610">
    <property type="protein sequence ID" value="GAI21989.1"/>
    <property type="molecule type" value="Genomic_DNA"/>
</dbReference>
<accession>X1NTM4</accession>
<dbReference type="GO" id="GO:0004514">
    <property type="term" value="F:nicotinate-nucleotide diphosphorylase (carboxylating) activity"/>
    <property type="evidence" value="ECO:0007669"/>
    <property type="project" value="UniProtKB-EC"/>
</dbReference>
<dbReference type="GO" id="GO:0034213">
    <property type="term" value="P:quinolinate catabolic process"/>
    <property type="evidence" value="ECO:0007669"/>
    <property type="project" value="TreeGrafter"/>
</dbReference>
<dbReference type="FunFam" id="3.90.1170.20:FF:000001">
    <property type="entry name" value="Nicotinate-nucleotide diphosphorylase (Carboxylating)"/>
    <property type="match status" value="1"/>
</dbReference>
<gene>
    <name evidence="8" type="ORF">S06H3_37244</name>
</gene>
<keyword evidence="5" id="KW-0328">Glycosyltransferase</keyword>
<evidence type="ECO:0000256" key="1">
    <source>
        <dbReference type="ARBA" id="ARBA00004893"/>
    </source>
</evidence>
<evidence type="ECO:0000256" key="2">
    <source>
        <dbReference type="ARBA" id="ARBA00009400"/>
    </source>
</evidence>
<dbReference type="Pfam" id="PF02749">
    <property type="entry name" value="QRPTase_N"/>
    <property type="match status" value="1"/>
</dbReference>
<proteinExistence type="inferred from homology"/>
<evidence type="ECO:0000313" key="8">
    <source>
        <dbReference type="EMBL" id="GAI21989.1"/>
    </source>
</evidence>
<dbReference type="EC" id="2.4.2.19" evidence="3"/>
<dbReference type="GO" id="GO:0005737">
    <property type="term" value="C:cytoplasm"/>
    <property type="evidence" value="ECO:0007669"/>
    <property type="project" value="TreeGrafter"/>
</dbReference>
<comment type="similarity">
    <text evidence="2">Belongs to the NadC/ModD family.</text>
</comment>
<name>X1NTM4_9ZZZZ</name>
<dbReference type="InterPro" id="IPR037128">
    <property type="entry name" value="Quinolinate_PRibosylTase_N_sf"/>
</dbReference>
<comment type="pathway">
    <text evidence="1">Cofactor biosynthesis; NAD(+) biosynthesis; nicotinate D-ribonucleotide from quinolinate: step 1/1.</text>
</comment>
<protein>
    <recommendedName>
        <fullName evidence="3">nicotinate-nucleotide diphosphorylase (carboxylating)</fullName>
        <ecNumber evidence="3">2.4.2.19</ecNumber>
    </recommendedName>
</protein>
<organism evidence="8">
    <name type="scientific">marine sediment metagenome</name>
    <dbReference type="NCBI Taxonomy" id="412755"/>
    <lineage>
        <taxon>unclassified sequences</taxon>
        <taxon>metagenomes</taxon>
        <taxon>ecological metagenomes</taxon>
    </lineage>
</organism>
<sequence length="140" mass="14922">MQLPEEQLDNIIDLALAEDISHGDITSETLIPPELQGKASIVIKAKGIIAGSEVARRVFLKVDPSLKVEVLIKDGAKVQPGDIVATISGRVISILKAERTALNFLQRLSGIGSQTAQCIAKTQGLKANITDTRKTTPGLK</sequence>